<accession>A0A250K2R0</accession>
<name>A0A250K2R0_9BACT</name>
<sequence length="111" mass="11562">MPGADARQRHQPGRECSSQDIKGFIDGVLLKTVTRAEVERHGRWGDDRPSFIILNLAVGGTCPHGVNGAPAGPGWSAVVLNQALRVLSSTPASAISVASASLSLSFARISS</sequence>
<proteinExistence type="predicted"/>
<protein>
    <submittedName>
        <fullName evidence="1">Benzoate transporter</fullName>
    </submittedName>
</protein>
<reference evidence="1 2" key="1">
    <citation type="submission" date="2017-06" db="EMBL/GenBank/DDBJ databases">
        <title>Sequencing and comparative analysis of myxobacterial genomes.</title>
        <authorList>
            <person name="Rupp O."/>
            <person name="Goesmann A."/>
            <person name="Sogaard-Andersen L."/>
        </authorList>
    </citation>
    <scope>NUCLEOTIDE SEQUENCE [LARGE SCALE GENOMIC DNA]</scope>
    <source>
        <strain evidence="1 2">DSM 14697</strain>
    </source>
</reference>
<dbReference type="Proteomes" id="UP000217343">
    <property type="component" value="Chromosome"/>
</dbReference>
<organism evidence="1 2">
    <name type="scientific">Corallococcus macrosporus DSM 14697</name>
    <dbReference type="NCBI Taxonomy" id="1189310"/>
    <lineage>
        <taxon>Bacteria</taxon>
        <taxon>Pseudomonadati</taxon>
        <taxon>Myxococcota</taxon>
        <taxon>Myxococcia</taxon>
        <taxon>Myxococcales</taxon>
        <taxon>Cystobacterineae</taxon>
        <taxon>Myxococcaceae</taxon>
        <taxon>Corallococcus</taxon>
    </lineage>
</organism>
<dbReference type="KEGG" id="mmas:MYMAC_005948"/>
<evidence type="ECO:0000313" key="2">
    <source>
        <dbReference type="Proteomes" id="UP000217343"/>
    </source>
</evidence>
<gene>
    <name evidence="1" type="ORF">MYMAC_005948</name>
</gene>
<keyword evidence="2" id="KW-1185">Reference proteome</keyword>
<dbReference type="AlphaFoldDB" id="A0A250K2R0"/>
<dbReference type="EMBL" id="CP022203">
    <property type="protein sequence ID" value="ATB50293.1"/>
    <property type="molecule type" value="Genomic_DNA"/>
</dbReference>
<dbReference type="InterPro" id="IPR013320">
    <property type="entry name" value="ConA-like_dom_sf"/>
</dbReference>
<dbReference type="Gene3D" id="2.60.120.200">
    <property type="match status" value="1"/>
</dbReference>
<dbReference type="SUPFAM" id="SSF49899">
    <property type="entry name" value="Concanavalin A-like lectins/glucanases"/>
    <property type="match status" value="1"/>
</dbReference>
<evidence type="ECO:0000313" key="1">
    <source>
        <dbReference type="EMBL" id="ATB50293.1"/>
    </source>
</evidence>